<evidence type="ECO:0000313" key="2">
    <source>
        <dbReference type="Proteomes" id="UP000299102"/>
    </source>
</evidence>
<dbReference type="Proteomes" id="UP000299102">
    <property type="component" value="Unassembled WGS sequence"/>
</dbReference>
<evidence type="ECO:0000313" key="1">
    <source>
        <dbReference type="EMBL" id="GBP34944.1"/>
    </source>
</evidence>
<organism evidence="1 2">
    <name type="scientific">Eumeta variegata</name>
    <name type="common">Bagworm moth</name>
    <name type="synonym">Eumeta japonica</name>
    <dbReference type="NCBI Taxonomy" id="151549"/>
    <lineage>
        <taxon>Eukaryota</taxon>
        <taxon>Metazoa</taxon>
        <taxon>Ecdysozoa</taxon>
        <taxon>Arthropoda</taxon>
        <taxon>Hexapoda</taxon>
        <taxon>Insecta</taxon>
        <taxon>Pterygota</taxon>
        <taxon>Neoptera</taxon>
        <taxon>Endopterygota</taxon>
        <taxon>Lepidoptera</taxon>
        <taxon>Glossata</taxon>
        <taxon>Ditrysia</taxon>
        <taxon>Tineoidea</taxon>
        <taxon>Psychidae</taxon>
        <taxon>Oiketicinae</taxon>
        <taxon>Eumeta</taxon>
    </lineage>
</organism>
<proteinExistence type="predicted"/>
<keyword evidence="2" id="KW-1185">Reference proteome</keyword>
<protein>
    <submittedName>
        <fullName evidence="1">Uncharacterized protein</fullName>
    </submittedName>
</protein>
<accession>A0A4C1VAI4</accession>
<comment type="caution">
    <text evidence="1">The sequence shown here is derived from an EMBL/GenBank/DDBJ whole genome shotgun (WGS) entry which is preliminary data.</text>
</comment>
<gene>
    <name evidence="1" type="ORF">EVAR_28409_1</name>
</gene>
<dbReference type="AlphaFoldDB" id="A0A4C1VAI4"/>
<sequence>MTTGDRGTWVAITNWKLRRAKAFVLIKLAKVEDHISLSGYIQKASRTKIYSTGVDDDRSRIRSLVFPASATDRDVRSFEEAPSARGAFKYVNRPALRRKS</sequence>
<dbReference type="EMBL" id="BGZK01000297">
    <property type="protein sequence ID" value="GBP34944.1"/>
    <property type="molecule type" value="Genomic_DNA"/>
</dbReference>
<name>A0A4C1VAI4_EUMVA</name>
<reference evidence="1 2" key="1">
    <citation type="journal article" date="2019" name="Commun. Biol.">
        <title>The bagworm genome reveals a unique fibroin gene that provides high tensile strength.</title>
        <authorList>
            <person name="Kono N."/>
            <person name="Nakamura H."/>
            <person name="Ohtoshi R."/>
            <person name="Tomita M."/>
            <person name="Numata K."/>
            <person name="Arakawa K."/>
        </authorList>
    </citation>
    <scope>NUCLEOTIDE SEQUENCE [LARGE SCALE GENOMIC DNA]</scope>
</reference>